<feature type="region of interest" description="Disordered" evidence="1">
    <location>
        <begin position="43"/>
        <end position="82"/>
    </location>
</feature>
<dbReference type="AlphaFoldDB" id="A0A162JBB8"/>
<comment type="caution">
    <text evidence="2">The sequence shown here is derived from an EMBL/GenBank/DDBJ whole genome shotgun (WGS) entry which is preliminary data.</text>
</comment>
<evidence type="ECO:0000313" key="3">
    <source>
        <dbReference type="Proteomes" id="UP000076874"/>
    </source>
</evidence>
<accession>A0A162JBB8</accession>
<dbReference type="Proteomes" id="UP000076874">
    <property type="component" value="Unassembled WGS sequence"/>
</dbReference>
<protein>
    <submittedName>
        <fullName evidence="2">Uncharacterized protein</fullName>
    </submittedName>
</protein>
<evidence type="ECO:0000313" key="2">
    <source>
        <dbReference type="EMBL" id="OAA66472.1"/>
    </source>
</evidence>
<keyword evidence="3" id="KW-1185">Reference proteome</keyword>
<name>A0A162JBB8_9HYPO</name>
<evidence type="ECO:0000256" key="1">
    <source>
        <dbReference type="SAM" id="MobiDB-lite"/>
    </source>
</evidence>
<reference evidence="2 3" key="1">
    <citation type="journal article" date="2016" name="Genome Biol. Evol.">
        <title>Divergent and convergent evolution of fungal pathogenicity.</title>
        <authorList>
            <person name="Shang Y."/>
            <person name="Xiao G."/>
            <person name="Zheng P."/>
            <person name="Cen K."/>
            <person name="Zhan S."/>
            <person name="Wang C."/>
        </authorList>
    </citation>
    <scope>NUCLEOTIDE SEQUENCE [LARGE SCALE GENOMIC DNA]</scope>
    <source>
        <strain evidence="2 3">RCEF 264</strain>
    </source>
</reference>
<gene>
    <name evidence="2" type="ORF">SPI_01048</name>
</gene>
<feature type="compositionally biased region" description="Basic and acidic residues" evidence="1">
    <location>
        <begin position="71"/>
        <end position="82"/>
    </location>
</feature>
<organism evidence="2 3">
    <name type="scientific">Niveomyces insectorum RCEF 264</name>
    <dbReference type="NCBI Taxonomy" id="1081102"/>
    <lineage>
        <taxon>Eukaryota</taxon>
        <taxon>Fungi</taxon>
        <taxon>Dikarya</taxon>
        <taxon>Ascomycota</taxon>
        <taxon>Pezizomycotina</taxon>
        <taxon>Sordariomycetes</taxon>
        <taxon>Hypocreomycetidae</taxon>
        <taxon>Hypocreales</taxon>
        <taxon>Cordycipitaceae</taxon>
        <taxon>Niveomyces</taxon>
    </lineage>
</organism>
<dbReference type="EMBL" id="AZHD01000002">
    <property type="protein sequence ID" value="OAA66472.1"/>
    <property type="molecule type" value="Genomic_DNA"/>
</dbReference>
<proteinExistence type="predicted"/>
<sequence length="82" mass="8635">MRRKHHAGKNGHWLCEGEWTGVPFGGLRFSGLYSVAYEHDDETPAAAAGGGGGGIQLPEAPPPPSPVAGEIDGRRELRETNG</sequence>